<dbReference type="RefSeq" id="XP_065660302.1">
    <property type="nucleotide sequence ID" value="XM_065804230.1"/>
</dbReference>
<feature type="transmembrane region" description="Helical" evidence="6">
    <location>
        <begin position="392"/>
        <end position="416"/>
    </location>
</feature>
<feature type="transmembrane region" description="Helical" evidence="6">
    <location>
        <begin position="295"/>
        <end position="312"/>
    </location>
</feature>
<evidence type="ECO:0000256" key="6">
    <source>
        <dbReference type="SAM" id="Phobius"/>
    </source>
</evidence>
<proteinExistence type="predicted"/>
<evidence type="ECO:0000259" key="7">
    <source>
        <dbReference type="PROSITE" id="PS50850"/>
    </source>
</evidence>
<feature type="transmembrane region" description="Helical" evidence="6">
    <location>
        <begin position="471"/>
        <end position="491"/>
    </location>
</feature>
<evidence type="ECO:0000313" key="13">
    <source>
        <dbReference type="RefSeq" id="XP_065660303.1"/>
    </source>
</evidence>
<dbReference type="Proteomes" id="UP001652625">
    <property type="component" value="Chromosome 08"/>
</dbReference>
<feature type="transmembrane region" description="Helical" evidence="6">
    <location>
        <begin position="367"/>
        <end position="386"/>
    </location>
</feature>
<keyword evidence="3 6" id="KW-0812">Transmembrane</keyword>
<dbReference type="PANTHER" id="PTHR23504">
    <property type="entry name" value="MAJOR FACILITATOR SUPERFAMILY DOMAIN-CONTAINING PROTEIN 10"/>
    <property type="match status" value="1"/>
</dbReference>
<keyword evidence="5 6" id="KW-0472">Membrane</keyword>
<keyword evidence="4 6" id="KW-1133">Transmembrane helix</keyword>
<dbReference type="InterPro" id="IPR036259">
    <property type="entry name" value="MFS_trans_sf"/>
</dbReference>
<gene>
    <name evidence="9 10 11 12 13 14" type="primary">LOC136084084</name>
</gene>
<feature type="transmembrane region" description="Helical" evidence="6">
    <location>
        <begin position="118"/>
        <end position="138"/>
    </location>
</feature>
<organism evidence="8 11">
    <name type="scientific">Hydra vulgaris</name>
    <name type="common">Hydra</name>
    <name type="synonym">Hydra attenuata</name>
    <dbReference type="NCBI Taxonomy" id="6087"/>
    <lineage>
        <taxon>Eukaryota</taxon>
        <taxon>Metazoa</taxon>
        <taxon>Cnidaria</taxon>
        <taxon>Hydrozoa</taxon>
        <taxon>Hydroidolina</taxon>
        <taxon>Anthoathecata</taxon>
        <taxon>Aplanulata</taxon>
        <taxon>Hydridae</taxon>
        <taxon>Hydra</taxon>
    </lineage>
</organism>
<keyword evidence="2" id="KW-0813">Transport</keyword>
<evidence type="ECO:0000313" key="9">
    <source>
        <dbReference type="RefSeq" id="XP_065660299.1"/>
    </source>
</evidence>
<evidence type="ECO:0000256" key="3">
    <source>
        <dbReference type="ARBA" id="ARBA00022692"/>
    </source>
</evidence>
<feature type="transmembrane region" description="Helical" evidence="6">
    <location>
        <begin position="65"/>
        <end position="85"/>
    </location>
</feature>
<evidence type="ECO:0000313" key="8">
    <source>
        <dbReference type="Proteomes" id="UP001652625"/>
    </source>
</evidence>
<evidence type="ECO:0000313" key="11">
    <source>
        <dbReference type="RefSeq" id="XP_065660301.1"/>
    </source>
</evidence>
<dbReference type="PANTHER" id="PTHR23504:SF15">
    <property type="entry name" value="MAJOR FACILITATOR SUPERFAMILY (MFS) PROFILE DOMAIN-CONTAINING PROTEIN"/>
    <property type="match status" value="1"/>
</dbReference>
<sequence>MKIGFVLKKFFYSEGSTPLPIKICFVLFTICLFNAISMTSVFSYLPHLVKDFGSTEVDAGRKSGVIASAMFISRIFSSLLWGYICDKCGRKFSLLLSGGCIAISTLMFGFSFNYPWAVVTRFLQGLSMGIMVITKAYMSDICDDSNLATGLGVVFSGYNVGLVIGPSMAGFLVFPVENYPKVFKKDSFFDTFKIFIPNFIIVLGMALALLVSIFILPKKTCHDKDSLIIEDKKDSSMFNIDAYLNCSVDLERLKKSQHFKDESTRLIDSKPSKLKKFWISLKMSSFAKLLRNKDFLLSSTLYGFYTLFSIGYEELFPVFASTSIEYGGLGMSSSEIGLLYLIVSISMFILQLLLVSKMIHRFGSKKIFISSSLIFGSLMPLIPLIGVIKNKIILWIILWINQVFVRVAMTSGFTAVNIFINNSVESDLVGLANGVGMSASCIGRSIGPASFGSLFTWSLANKGRSFPFNQYFSFLMILVVTIIVSFISLCVPESLNKKKIESVQKSTVTVTTSDFKL</sequence>
<dbReference type="SUPFAM" id="SSF103473">
    <property type="entry name" value="MFS general substrate transporter"/>
    <property type="match status" value="1"/>
</dbReference>
<feature type="domain" description="Major facilitator superfamily (MFS) profile" evidence="7">
    <location>
        <begin position="23"/>
        <end position="496"/>
    </location>
</feature>
<protein>
    <submittedName>
        <fullName evidence="9 10">Uncharacterized protein LOC136084084</fullName>
    </submittedName>
</protein>
<name>A0ABM4CF33_HYDVU</name>
<evidence type="ECO:0000256" key="5">
    <source>
        <dbReference type="ARBA" id="ARBA00023136"/>
    </source>
</evidence>
<dbReference type="GeneID" id="136084084"/>
<keyword evidence="8" id="KW-1185">Reference proteome</keyword>
<feature type="transmembrane region" description="Helical" evidence="6">
    <location>
        <begin position="150"/>
        <end position="174"/>
    </location>
</feature>
<dbReference type="PROSITE" id="PS50850">
    <property type="entry name" value="MFS"/>
    <property type="match status" value="1"/>
</dbReference>
<dbReference type="InterPro" id="IPR020846">
    <property type="entry name" value="MFS_dom"/>
</dbReference>
<evidence type="ECO:0000313" key="12">
    <source>
        <dbReference type="RefSeq" id="XP_065660302.1"/>
    </source>
</evidence>
<dbReference type="RefSeq" id="XP_065660299.1">
    <property type="nucleotide sequence ID" value="XM_065804227.1"/>
</dbReference>
<comment type="subcellular location">
    <subcellularLocation>
        <location evidence="1">Membrane</location>
        <topology evidence="1">Multi-pass membrane protein</topology>
    </subcellularLocation>
</comment>
<feature type="transmembrane region" description="Helical" evidence="6">
    <location>
        <begin position="336"/>
        <end position="355"/>
    </location>
</feature>
<dbReference type="Gene3D" id="1.20.1250.20">
    <property type="entry name" value="MFS general substrate transporter like domains"/>
    <property type="match status" value="1"/>
</dbReference>
<dbReference type="RefSeq" id="XP_065660301.1">
    <property type="nucleotide sequence ID" value="XM_065804229.1"/>
</dbReference>
<evidence type="ECO:0000313" key="14">
    <source>
        <dbReference type="RefSeq" id="XP_065660304.1"/>
    </source>
</evidence>
<reference evidence="9 10" key="1">
    <citation type="submission" date="2025-05" db="UniProtKB">
        <authorList>
            <consortium name="RefSeq"/>
        </authorList>
    </citation>
    <scope>IDENTIFICATION</scope>
</reference>
<evidence type="ECO:0000256" key="1">
    <source>
        <dbReference type="ARBA" id="ARBA00004141"/>
    </source>
</evidence>
<feature type="transmembrane region" description="Helical" evidence="6">
    <location>
        <begin position="92"/>
        <end position="112"/>
    </location>
</feature>
<dbReference type="RefSeq" id="XP_065660304.1">
    <property type="nucleotide sequence ID" value="XM_065804232.1"/>
</dbReference>
<evidence type="ECO:0000256" key="4">
    <source>
        <dbReference type="ARBA" id="ARBA00022989"/>
    </source>
</evidence>
<feature type="transmembrane region" description="Helical" evidence="6">
    <location>
        <begin position="194"/>
        <end position="216"/>
    </location>
</feature>
<accession>A0ABM4CF33</accession>
<evidence type="ECO:0000256" key="2">
    <source>
        <dbReference type="ARBA" id="ARBA00022448"/>
    </source>
</evidence>
<feature type="transmembrane region" description="Helical" evidence="6">
    <location>
        <begin position="21"/>
        <end position="45"/>
    </location>
</feature>
<dbReference type="RefSeq" id="XP_065660300.1">
    <property type="nucleotide sequence ID" value="XM_065804228.1"/>
</dbReference>
<dbReference type="RefSeq" id="XP_065660303.1">
    <property type="nucleotide sequence ID" value="XM_065804231.1"/>
</dbReference>
<dbReference type="InterPro" id="IPR011701">
    <property type="entry name" value="MFS"/>
</dbReference>
<dbReference type="Pfam" id="PF07690">
    <property type="entry name" value="MFS_1"/>
    <property type="match status" value="1"/>
</dbReference>
<evidence type="ECO:0000313" key="10">
    <source>
        <dbReference type="RefSeq" id="XP_065660300.1"/>
    </source>
</evidence>